<evidence type="ECO:0000256" key="13">
    <source>
        <dbReference type="PIRSR" id="PIRSR602401-1"/>
    </source>
</evidence>
<dbReference type="GO" id="GO:0016705">
    <property type="term" value="F:oxidoreductase activity, acting on paired donors, with incorporation or reduction of molecular oxygen"/>
    <property type="evidence" value="ECO:0007669"/>
    <property type="project" value="InterPro"/>
</dbReference>
<dbReference type="EMBL" id="LATX01001701">
    <property type="protein sequence ID" value="KTB39193.1"/>
    <property type="molecule type" value="Genomic_DNA"/>
</dbReference>
<sequence length="615" mass="69805">MFILLIPPIINVVQAVLVAAISYASWNLLKRRSAFSTISKIPGPKAASWFKGSFLEAFGLDGWDFHDMMREKYGPTSTFSSLLGEKIIYTFDPKAMNHILIKDQYTFEEQPVFIMYAISPFWLSTSFSHLPWDSERTNRLLFGNGLLATLGEHHRKQRKMLNPVFSIAHMRDMLPTFNEITLKLRDSLSKKVQDGPQEIEVLSWMSRTALELVGQSGLGYSFDPLTDESCAHPYPEALKGLSALLAVTFWPRTYILPWLTKILPSRVLRTLSFYWPSSNLRRGRELADYMWQLSLQIYHEKMQALNQGDEAVVEQIGRGKDIMSVLIKENLKASEEDKLNEDELIGQVRTALCSPRLQTLILTVLSVDRCRRCCPGASRKAIHIVARTLIFAAMDTTSSALARTLSLLAKNPSVQTRLRQELIQARQENNGRDLEYDELVSLPYLDCICRETLRLYPPAPRLLRMATKDTVIPLSTPITGNDGSLITEIPMPARTNIHISILGSNRNTLLWGPDALEWKPERWLEPLPAVVSEARIPGVYSHLMTFNGGGRSCIGFKFSQLEMKVVLAHLVETFEFAPSDKEIFWQYSGVCHPFVHEEGKKQVKMPMKMSLVKKA</sequence>
<protein>
    <recommendedName>
        <fullName evidence="18">Cytochrome p450</fullName>
    </recommendedName>
</protein>
<dbReference type="eggNOG" id="KOG0157">
    <property type="taxonomic scope" value="Eukaryota"/>
</dbReference>
<dbReference type="PANTHER" id="PTHR24305:SF166">
    <property type="entry name" value="CYTOCHROME P450 12A4, MITOCHONDRIAL-RELATED"/>
    <property type="match status" value="1"/>
</dbReference>
<dbReference type="InterPro" id="IPR001128">
    <property type="entry name" value="Cyt_P450"/>
</dbReference>
<dbReference type="Proteomes" id="UP000054988">
    <property type="component" value="Unassembled WGS sequence"/>
</dbReference>
<keyword evidence="11 14" id="KW-0503">Monooxygenase</keyword>
<evidence type="ECO:0000256" key="2">
    <source>
        <dbReference type="ARBA" id="ARBA00004370"/>
    </source>
</evidence>
<dbReference type="GO" id="GO:0020037">
    <property type="term" value="F:heme binding"/>
    <property type="evidence" value="ECO:0007669"/>
    <property type="project" value="InterPro"/>
</dbReference>
<evidence type="ECO:0000256" key="14">
    <source>
        <dbReference type="RuleBase" id="RU000461"/>
    </source>
</evidence>
<dbReference type="Gene3D" id="1.10.630.10">
    <property type="entry name" value="Cytochrome P450"/>
    <property type="match status" value="1"/>
</dbReference>
<reference evidence="16 17" key="1">
    <citation type="submission" date="2015-12" db="EMBL/GenBank/DDBJ databases">
        <title>Draft genome sequence of Moniliophthora roreri, the causal agent of frosty pod rot of cacao.</title>
        <authorList>
            <person name="Aime M.C."/>
            <person name="Diaz-Valderrama J.R."/>
            <person name="Kijpornyongpan T."/>
            <person name="Phillips-Mora W."/>
        </authorList>
    </citation>
    <scope>NUCLEOTIDE SEQUENCE [LARGE SCALE GENOMIC DNA]</scope>
    <source>
        <strain evidence="16 17">MCA 2952</strain>
    </source>
</reference>
<keyword evidence="7 13" id="KW-0479">Metal-binding</keyword>
<evidence type="ECO:0000256" key="4">
    <source>
        <dbReference type="ARBA" id="ARBA00010617"/>
    </source>
</evidence>
<evidence type="ECO:0000256" key="9">
    <source>
        <dbReference type="ARBA" id="ARBA00023002"/>
    </source>
</evidence>
<evidence type="ECO:0000256" key="12">
    <source>
        <dbReference type="ARBA" id="ARBA00023136"/>
    </source>
</evidence>
<evidence type="ECO:0000313" key="16">
    <source>
        <dbReference type="EMBL" id="KTB39193.1"/>
    </source>
</evidence>
<dbReference type="PRINTS" id="PR00385">
    <property type="entry name" value="P450"/>
</dbReference>
<dbReference type="CDD" id="cd11069">
    <property type="entry name" value="CYP_FUM15-like"/>
    <property type="match status" value="1"/>
</dbReference>
<evidence type="ECO:0000256" key="15">
    <source>
        <dbReference type="SAM" id="Phobius"/>
    </source>
</evidence>
<dbReference type="GO" id="GO:0005506">
    <property type="term" value="F:iron ion binding"/>
    <property type="evidence" value="ECO:0007669"/>
    <property type="project" value="InterPro"/>
</dbReference>
<keyword evidence="10 13" id="KW-0408">Iron</keyword>
<evidence type="ECO:0000256" key="6">
    <source>
        <dbReference type="ARBA" id="ARBA00022692"/>
    </source>
</evidence>
<gene>
    <name evidence="16" type="ORF">WG66_8220</name>
</gene>
<feature type="binding site" description="axial binding residue" evidence="13">
    <location>
        <position position="553"/>
    </location>
    <ligand>
        <name>heme</name>
        <dbReference type="ChEBI" id="CHEBI:30413"/>
    </ligand>
    <ligandPart>
        <name>Fe</name>
        <dbReference type="ChEBI" id="CHEBI:18248"/>
    </ligandPart>
</feature>
<evidence type="ECO:0008006" key="18">
    <source>
        <dbReference type="Google" id="ProtNLM"/>
    </source>
</evidence>
<evidence type="ECO:0000256" key="1">
    <source>
        <dbReference type="ARBA" id="ARBA00001971"/>
    </source>
</evidence>
<organism evidence="16 17">
    <name type="scientific">Moniliophthora roreri</name>
    <name type="common">Frosty pod rot fungus</name>
    <name type="synonym">Monilia roreri</name>
    <dbReference type="NCBI Taxonomy" id="221103"/>
    <lineage>
        <taxon>Eukaryota</taxon>
        <taxon>Fungi</taxon>
        <taxon>Dikarya</taxon>
        <taxon>Basidiomycota</taxon>
        <taxon>Agaricomycotina</taxon>
        <taxon>Agaricomycetes</taxon>
        <taxon>Agaricomycetidae</taxon>
        <taxon>Agaricales</taxon>
        <taxon>Marasmiineae</taxon>
        <taxon>Marasmiaceae</taxon>
        <taxon>Moniliophthora</taxon>
    </lineage>
</organism>
<dbReference type="PANTHER" id="PTHR24305">
    <property type="entry name" value="CYTOCHROME P450"/>
    <property type="match status" value="1"/>
</dbReference>
<comment type="similarity">
    <text evidence="4 14">Belongs to the cytochrome P450 family.</text>
</comment>
<comment type="subcellular location">
    <subcellularLocation>
        <location evidence="2">Membrane</location>
    </subcellularLocation>
</comment>
<dbReference type="InterPro" id="IPR002401">
    <property type="entry name" value="Cyt_P450_E_grp-I"/>
</dbReference>
<comment type="caution">
    <text evidence="16">The sequence shown here is derived from an EMBL/GenBank/DDBJ whole genome shotgun (WGS) entry which is preliminary data.</text>
</comment>
<dbReference type="SUPFAM" id="SSF48264">
    <property type="entry name" value="Cytochrome P450"/>
    <property type="match status" value="1"/>
</dbReference>
<keyword evidence="9 14" id="KW-0560">Oxidoreductase</keyword>
<dbReference type="GO" id="GO:0004497">
    <property type="term" value="F:monooxygenase activity"/>
    <property type="evidence" value="ECO:0007669"/>
    <property type="project" value="UniProtKB-KW"/>
</dbReference>
<evidence type="ECO:0000313" key="17">
    <source>
        <dbReference type="Proteomes" id="UP000054988"/>
    </source>
</evidence>
<name>A0A0W0FS43_MONRR</name>
<feature type="transmembrane region" description="Helical" evidence="15">
    <location>
        <begin position="6"/>
        <end position="26"/>
    </location>
</feature>
<keyword evidence="6 15" id="KW-0812">Transmembrane</keyword>
<keyword evidence="8 15" id="KW-1133">Transmembrane helix</keyword>
<dbReference type="GO" id="GO:0016020">
    <property type="term" value="C:membrane"/>
    <property type="evidence" value="ECO:0007669"/>
    <property type="project" value="UniProtKB-SubCell"/>
</dbReference>
<evidence type="ECO:0000256" key="3">
    <source>
        <dbReference type="ARBA" id="ARBA00004721"/>
    </source>
</evidence>
<evidence type="ECO:0000256" key="10">
    <source>
        <dbReference type="ARBA" id="ARBA00023004"/>
    </source>
</evidence>
<keyword evidence="12 15" id="KW-0472">Membrane</keyword>
<dbReference type="InterPro" id="IPR017972">
    <property type="entry name" value="Cyt_P450_CS"/>
</dbReference>
<dbReference type="AlphaFoldDB" id="A0A0W0FS43"/>
<evidence type="ECO:0000256" key="8">
    <source>
        <dbReference type="ARBA" id="ARBA00022989"/>
    </source>
</evidence>
<dbReference type="PROSITE" id="PS00086">
    <property type="entry name" value="CYTOCHROME_P450"/>
    <property type="match status" value="1"/>
</dbReference>
<accession>A0A0W0FS43</accession>
<evidence type="ECO:0000256" key="7">
    <source>
        <dbReference type="ARBA" id="ARBA00022723"/>
    </source>
</evidence>
<evidence type="ECO:0000256" key="11">
    <source>
        <dbReference type="ARBA" id="ARBA00023033"/>
    </source>
</evidence>
<dbReference type="InterPro" id="IPR050121">
    <property type="entry name" value="Cytochrome_P450_monoxygenase"/>
</dbReference>
<keyword evidence="5 13" id="KW-0349">Heme</keyword>
<dbReference type="PRINTS" id="PR00463">
    <property type="entry name" value="EP450I"/>
</dbReference>
<comment type="pathway">
    <text evidence="3">Secondary metabolite biosynthesis; terpenoid biosynthesis.</text>
</comment>
<evidence type="ECO:0000256" key="5">
    <source>
        <dbReference type="ARBA" id="ARBA00022617"/>
    </source>
</evidence>
<proteinExistence type="inferred from homology"/>
<comment type="cofactor">
    <cofactor evidence="1 13">
        <name>heme</name>
        <dbReference type="ChEBI" id="CHEBI:30413"/>
    </cofactor>
</comment>
<dbReference type="Pfam" id="PF00067">
    <property type="entry name" value="p450"/>
    <property type="match status" value="2"/>
</dbReference>
<dbReference type="InterPro" id="IPR036396">
    <property type="entry name" value="Cyt_P450_sf"/>
</dbReference>